<dbReference type="RefSeq" id="WP_382168740.1">
    <property type="nucleotide sequence ID" value="NZ_JBHTBR010000007.1"/>
</dbReference>
<feature type="domain" description="3-keto-alpha-glucoside-1,2-lyase/3-keto-2-hydroxy-glucal hydratase" evidence="1">
    <location>
        <begin position="251"/>
        <end position="414"/>
    </location>
</feature>
<accession>A0ABW2IPN2</accession>
<dbReference type="EMBL" id="JBHTBR010000007">
    <property type="protein sequence ID" value="MFC7292873.1"/>
    <property type="molecule type" value="Genomic_DNA"/>
</dbReference>
<evidence type="ECO:0000259" key="1">
    <source>
        <dbReference type="Pfam" id="PF06439"/>
    </source>
</evidence>
<dbReference type="PROSITE" id="PS51257">
    <property type="entry name" value="PROKAR_LIPOPROTEIN"/>
    <property type="match status" value="1"/>
</dbReference>
<name>A0ABW2IPN2_9PROT</name>
<dbReference type="InterPro" id="IPR010496">
    <property type="entry name" value="AL/BT2_dom"/>
</dbReference>
<reference evidence="3" key="1">
    <citation type="journal article" date="2019" name="Int. J. Syst. Evol. Microbiol.">
        <title>The Global Catalogue of Microorganisms (GCM) 10K type strain sequencing project: providing services to taxonomists for standard genome sequencing and annotation.</title>
        <authorList>
            <consortium name="The Broad Institute Genomics Platform"/>
            <consortium name="The Broad Institute Genome Sequencing Center for Infectious Disease"/>
            <person name="Wu L."/>
            <person name="Ma J."/>
        </authorList>
    </citation>
    <scope>NUCLEOTIDE SEQUENCE [LARGE SCALE GENOMIC DNA]</scope>
    <source>
        <strain evidence="3">CCUG 51308</strain>
    </source>
</reference>
<dbReference type="Pfam" id="PF06439">
    <property type="entry name" value="3keto-disac_hyd"/>
    <property type="match status" value="2"/>
</dbReference>
<comment type="caution">
    <text evidence="2">The sequence shown here is derived from an EMBL/GenBank/DDBJ whole genome shotgun (WGS) entry which is preliminary data.</text>
</comment>
<proteinExistence type="predicted"/>
<dbReference type="Gene3D" id="2.60.120.560">
    <property type="entry name" value="Exo-inulinase, domain 1"/>
    <property type="match status" value="2"/>
</dbReference>
<organism evidence="2 3">
    <name type="scientific">Hirschia litorea</name>
    <dbReference type="NCBI Taxonomy" id="1199156"/>
    <lineage>
        <taxon>Bacteria</taxon>
        <taxon>Pseudomonadati</taxon>
        <taxon>Pseudomonadota</taxon>
        <taxon>Alphaproteobacteria</taxon>
        <taxon>Hyphomonadales</taxon>
        <taxon>Hyphomonadaceae</taxon>
        <taxon>Hirschia</taxon>
    </lineage>
</organism>
<dbReference type="GO" id="GO:0016787">
    <property type="term" value="F:hydrolase activity"/>
    <property type="evidence" value="ECO:0007669"/>
    <property type="project" value="UniProtKB-KW"/>
</dbReference>
<evidence type="ECO:0000313" key="2">
    <source>
        <dbReference type="EMBL" id="MFC7292873.1"/>
    </source>
</evidence>
<keyword evidence="2" id="KW-0378">Hydrolase</keyword>
<sequence>MRIVSGTSIVALVAALGACSTSMHPLEKAEWKSLFDGKSLDGWTVVNGDDPFEVVDGAIVGKTVSGVPTRYLTSEKTYGDFIFEAEMNNAEGANSGIQFRSQIGTWFYSGLNGYQLEVDHSDRLWTGGIYTEGLAVWKYPVIENDACRAAWNNAQWNKLRIEAKGTQLRTFVNDTPCAYVYDETLLEGYLGLQVHSIGTNPERAGKPTLWRNVRIQDAPKRKAYTPDDLTVASESYLWSELSPSEKAQGWMLINNSQTTGAKWTAKNRKNQITGEVRSIPMLSLSRSGDAIASVAIGSASYHVIMDFQLTEGSAGEVLYPITYKNEIGKSVSCVASYRIFDDKSPENEGVEDTQKMGALRGSIAAKNLNETVIGKRVFSKGAWQRLEIKVEGGEVEHWLNSVKVVEYQGCEGVNSNVLSDEKLELNLLMEQGDMRINMVKYRSSKMQS</sequence>
<evidence type="ECO:0000313" key="3">
    <source>
        <dbReference type="Proteomes" id="UP001596492"/>
    </source>
</evidence>
<dbReference type="Proteomes" id="UP001596492">
    <property type="component" value="Unassembled WGS sequence"/>
</dbReference>
<keyword evidence="3" id="KW-1185">Reference proteome</keyword>
<gene>
    <name evidence="2" type="ORF">ACFQS8_14690</name>
</gene>
<protein>
    <submittedName>
        <fullName evidence="2">Family 16 glycoside hydrolase</fullName>
    </submittedName>
</protein>
<feature type="domain" description="3-keto-alpha-glucoside-1,2-lyase/3-keto-2-hydroxy-glucal hydratase" evidence="1">
    <location>
        <begin position="30"/>
        <end position="216"/>
    </location>
</feature>